<feature type="compositionally biased region" description="Polar residues" evidence="6">
    <location>
        <begin position="861"/>
        <end position="884"/>
    </location>
</feature>
<feature type="region of interest" description="Disordered" evidence="6">
    <location>
        <begin position="758"/>
        <end position="884"/>
    </location>
</feature>
<dbReference type="InterPro" id="IPR001849">
    <property type="entry name" value="PH_domain"/>
</dbReference>
<evidence type="ECO:0000259" key="9">
    <source>
        <dbReference type="PROSITE" id="PS50018"/>
    </source>
</evidence>
<keyword evidence="3 5" id="KW-0863">Zinc-finger</keyword>
<accession>A0A3S1HG93</accession>
<protein>
    <recommendedName>
        <fullName evidence="12">Ras GTPase-activating protein</fullName>
    </recommendedName>
</protein>
<dbReference type="InterPro" id="IPR001936">
    <property type="entry name" value="RasGAP_dom"/>
</dbReference>
<feature type="compositionally biased region" description="Low complexity" evidence="6">
    <location>
        <begin position="1087"/>
        <end position="1099"/>
    </location>
</feature>
<sequence length="1549" mass="169526">MTPTQPVGNANARIRTRDPLRRKPMFYPMVIAPPTRAVTLSETSCEAKNLPAASSGSGGRNTCCAIKIDSEEIFRTSTVEKSRDPFYNAEFQGEIPKKFRYLSVYVYDVSNKSSKVLGKVSLKKEELYKFHQKDHWFPLTQQDGDTEVQGKVQVEVRLGEVLTPSSNTDNTTHRLAVSVCECSDLTVINGSCNPYAVVSLSYGKSRNKEVKRTAVKKKTICPQFDEKFFFHFDKGHNQDKTNYAFDDFMSGELSVSLFHDDSKVSREVLGNMFKGTFLGEVKIPVKDIDVSKPHKAWYCLQAKETHRSNQQPLGSLRLRISYSADYVFPSKYYNGLRELVLESAETKVTLQFLSLLVAHLKPTIGQKCICQFQYNMTLIHALADWEMSNTIDPNTLFRGNSLLTKMVDELMKLMGIPYLRDTLKAFIDQVLPCEIDPSRLKDGEDITTNLTTLYGYVYDCINSIINSGLVCPSVMRDVFSTLKARAMLNYPDNTAVRHHAVTSFIFLRFFTAAILSPAMFDLCSDILDSSVQRTLTLISKSISGIVNCVSSKSNTITPKEEYMIPLFDMFSKSMQVDVRLFLDIISSSSGCHFRGIEAPILLKEGFLIKRAQGRKKFGLKNFKKRFFRLTNQSLSYSKTKGEKYLFEIPINDILVVERLAESSFKMKYMFQVVHAQTALYIQASNCVEEKEWLDILMKICKSNKNRLNFYHPAAFVNGHWLCCKSFEQTTAGCTPVSGGLPLADIQAYVEDELVEKAQGGSQAVYTGPPEDPTPAPAPSPWQADPSANSLEPVDPQDPQISANSLEPVDPQDPQFSANSLEPVDPQDPQDPQFSANSLEPVDPQDPQFSPNSLEPLDPQDPQVSPTQSPTFCQGSPVSVTSSSFNPMIPREGVLLLGSSIEDPGSCYTTLADIQRCVITLEQEHIQYMRSVQRRTVIGSIDTPIGDESCADLVRSIYRSSERLSRHGSRSSNASNLSCRSYRGSRSRGGSFRERERSGGGGGGGRRGRDQGEGVRKSLSGDVSSSGRSLGVEFKSEVKKAASYDVMSCDIGEKGRNGSGGGTSRRNDSAGYENRRAVFTVGRKDTESFSGSSRTESSGGNAPMSTSSGAGPRESTTMVRSSSTKPERSDSNAEQDDVFDTESSTSSVGARMSGEQSLHAAPSGRLSGDNSERLASHTEQAMPRQGAIVQENGSAKHGYPGEGSRVGKSPWENHVNLELEAKTSEHSSFPNASHEESINNQNKTSTSSISQGQAGNTPSSEETRNSVSRDGGNIFTYPTGNCSEPSQHALQNFGKSQERAFGPTSGSTGLTKSDCDNCEEDTTTTCVQESSPNGTSQSKCTATRKKFHIFSRDPSQDEFFNETSSANRRLSIQQQECRMSDIPDMDLASGAEKGAVGSTEKSVRQGSDVDGSGQTLSETYRLSQDKAAVAASSEPEASTNDTSCLRDQKVKAIQNGRSQPFQLALSLSSASSSSTSSPSSPPPPPPQSPLVLLPQPQPKFAAQQGVVLSLAAPVAPSLVLQPPTPHDPRDPTDAEPSSPADLSSVDIQYV</sequence>
<dbReference type="GO" id="GO:0008270">
    <property type="term" value="F:zinc ion binding"/>
    <property type="evidence" value="ECO:0007669"/>
    <property type="project" value="UniProtKB-KW"/>
</dbReference>
<dbReference type="InterPro" id="IPR011993">
    <property type="entry name" value="PH-like_dom_sf"/>
</dbReference>
<dbReference type="PANTHER" id="PTHR10194:SF148">
    <property type="entry name" value="GTPASE-ACTIVATING PROTEIN"/>
    <property type="match status" value="1"/>
</dbReference>
<feature type="compositionally biased region" description="Polar residues" evidence="6">
    <location>
        <begin position="1237"/>
        <end position="1267"/>
    </location>
</feature>
<feature type="region of interest" description="Disordered" evidence="6">
    <location>
        <begin position="961"/>
        <end position="1030"/>
    </location>
</feature>
<dbReference type="GO" id="GO:0035556">
    <property type="term" value="P:intracellular signal transduction"/>
    <property type="evidence" value="ECO:0007669"/>
    <property type="project" value="InterPro"/>
</dbReference>
<feature type="compositionally biased region" description="Low complexity" evidence="6">
    <location>
        <begin position="1426"/>
        <end position="1437"/>
    </location>
</feature>
<dbReference type="SUPFAM" id="SSF50729">
    <property type="entry name" value="PH domain-like"/>
    <property type="match status" value="1"/>
</dbReference>
<dbReference type="SMART" id="SM00239">
    <property type="entry name" value="C2"/>
    <property type="match status" value="2"/>
</dbReference>
<dbReference type="GO" id="GO:0005096">
    <property type="term" value="F:GTPase activator activity"/>
    <property type="evidence" value="ECO:0007669"/>
    <property type="project" value="UniProtKB-KW"/>
</dbReference>
<reference evidence="10 11" key="1">
    <citation type="submission" date="2019-01" db="EMBL/GenBank/DDBJ databases">
        <title>A draft genome assembly of the solar-powered sea slug Elysia chlorotica.</title>
        <authorList>
            <person name="Cai H."/>
            <person name="Li Q."/>
            <person name="Fang X."/>
            <person name="Li J."/>
            <person name="Curtis N.E."/>
            <person name="Altenburger A."/>
            <person name="Shibata T."/>
            <person name="Feng M."/>
            <person name="Maeda T."/>
            <person name="Schwartz J.A."/>
            <person name="Shigenobu S."/>
            <person name="Lundholm N."/>
            <person name="Nishiyama T."/>
            <person name="Yang H."/>
            <person name="Hasebe M."/>
            <person name="Li S."/>
            <person name="Pierce S.K."/>
            <person name="Wang J."/>
        </authorList>
    </citation>
    <scope>NUCLEOTIDE SEQUENCE [LARGE SCALE GENOMIC DNA]</scope>
    <source>
        <strain evidence="10">EC2010</strain>
        <tissue evidence="10">Whole organism of an adult</tissue>
    </source>
</reference>
<evidence type="ECO:0000256" key="6">
    <source>
        <dbReference type="SAM" id="MobiDB-lite"/>
    </source>
</evidence>
<keyword evidence="11" id="KW-1185">Reference proteome</keyword>
<feature type="compositionally biased region" description="Pro residues" evidence="6">
    <location>
        <begin position="1478"/>
        <end position="1487"/>
    </location>
</feature>
<feature type="domain" description="Ras-GAP" evidence="9">
    <location>
        <begin position="378"/>
        <end position="547"/>
    </location>
</feature>
<dbReference type="Gene3D" id="1.10.506.10">
    <property type="entry name" value="GTPase Activation - p120gap, domain 1"/>
    <property type="match status" value="2"/>
</dbReference>
<feature type="compositionally biased region" description="Low complexity" evidence="6">
    <location>
        <begin position="1457"/>
        <end position="1477"/>
    </location>
</feature>
<evidence type="ECO:0000313" key="11">
    <source>
        <dbReference type="Proteomes" id="UP000271974"/>
    </source>
</evidence>
<dbReference type="OrthoDB" id="1562946at2759"/>
<feature type="region of interest" description="Disordered" evidence="6">
    <location>
        <begin position="1049"/>
        <end position="1287"/>
    </location>
</feature>
<dbReference type="PANTHER" id="PTHR10194">
    <property type="entry name" value="RAS GTPASE-ACTIVATING PROTEINS"/>
    <property type="match status" value="1"/>
</dbReference>
<dbReference type="STRING" id="188477.A0A3S1HG93"/>
<dbReference type="SMART" id="SM00107">
    <property type="entry name" value="BTK"/>
    <property type="match status" value="1"/>
</dbReference>
<dbReference type="InterPro" id="IPR000008">
    <property type="entry name" value="C2_dom"/>
</dbReference>
<feature type="region of interest" description="Disordered" evidence="6">
    <location>
        <begin position="1517"/>
        <end position="1549"/>
    </location>
</feature>
<dbReference type="SMART" id="SM00323">
    <property type="entry name" value="RasGAP"/>
    <property type="match status" value="1"/>
</dbReference>
<evidence type="ECO:0000259" key="8">
    <source>
        <dbReference type="PROSITE" id="PS50004"/>
    </source>
</evidence>
<gene>
    <name evidence="10" type="ORF">EGW08_013457</name>
</gene>
<dbReference type="PROSITE" id="PS50003">
    <property type="entry name" value="PH_DOMAIN"/>
    <property type="match status" value="1"/>
</dbReference>
<feature type="domain" description="PH" evidence="7">
    <location>
        <begin position="600"/>
        <end position="701"/>
    </location>
</feature>
<feature type="compositionally biased region" description="Basic and acidic residues" evidence="6">
    <location>
        <begin position="1006"/>
        <end position="1015"/>
    </location>
</feature>
<evidence type="ECO:0000313" key="10">
    <source>
        <dbReference type="EMBL" id="RUS78773.1"/>
    </source>
</evidence>
<dbReference type="PROSITE" id="PS50018">
    <property type="entry name" value="RAS_GTPASE_ACTIV_2"/>
    <property type="match status" value="1"/>
</dbReference>
<dbReference type="Pfam" id="PF00616">
    <property type="entry name" value="RasGAP"/>
    <property type="match status" value="2"/>
</dbReference>
<feature type="compositionally biased region" description="Basic and acidic residues" evidence="6">
    <location>
        <begin position="1064"/>
        <end position="1086"/>
    </location>
</feature>
<feature type="domain" description="C2" evidence="8">
    <location>
        <begin position="17"/>
        <end position="137"/>
    </location>
</feature>
<organism evidence="10 11">
    <name type="scientific">Elysia chlorotica</name>
    <name type="common">Eastern emerald elysia</name>
    <name type="synonym">Sea slug</name>
    <dbReference type="NCBI Taxonomy" id="188477"/>
    <lineage>
        <taxon>Eukaryota</taxon>
        <taxon>Metazoa</taxon>
        <taxon>Spiralia</taxon>
        <taxon>Lophotrochozoa</taxon>
        <taxon>Mollusca</taxon>
        <taxon>Gastropoda</taxon>
        <taxon>Heterobranchia</taxon>
        <taxon>Euthyneura</taxon>
        <taxon>Panpulmonata</taxon>
        <taxon>Sacoglossa</taxon>
        <taxon>Placobranchoidea</taxon>
        <taxon>Plakobranchidae</taxon>
        <taxon>Elysia</taxon>
    </lineage>
</organism>
<evidence type="ECO:0000256" key="1">
    <source>
        <dbReference type="ARBA" id="ARBA00022468"/>
    </source>
</evidence>
<feature type="compositionally biased region" description="Basic and acidic residues" evidence="6">
    <location>
        <begin position="1214"/>
        <end position="1224"/>
    </location>
</feature>
<evidence type="ECO:0000256" key="4">
    <source>
        <dbReference type="ARBA" id="ARBA00022833"/>
    </source>
</evidence>
<dbReference type="SUPFAM" id="SSF48350">
    <property type="entry name" value="GTPase activation domain, GAP"/>
    <property type="match status" value="1"/>
</dbReference>
<feature type="region of interest" description="Disordered" evidence="6">
    <location>
        <begin position="1371"/>
        <end position="1496"/>
    </location>
</feature>
<keyword evidence="4" id="KW-0862">Zinc</keyword>
<dbReference type="InterPro" id="IPR035892">
    <property type="entry name" value="C2_domain_sf"/>
</dbReference>
<dbReference type="Pfam" id="PF00779">
    <property type="entry name" value="BTK"/>
    <property type="match status" value="1"/>
</dbReference>
<feature type="compositionally biased region" description="Polar residues" evidence="6">
    <location>
        <begin position="1411"/>
        <end position="1421"/>
    </location>
</feature>
<dbReference type="InterPro" id="IPR008936">
    <property type="entry name" value="Rho_GTPase_activation_prot"/>
</dbReference>
<feature type="compositionally biased region" description="Low complexity" evidence="6">
    <location>
        <begin position="1016"/>
        <end position="1030"/>
    </location>
</feature>
<dbReference type="Pfam" id="PF00168">
    <property type="entry name" value="C2"/>
    <property type="match status" value="2"/>
</dbReference>
<dbReference type="Gene3D" id="2.60.40.150">
    <property type="entry name" value="C2 domain"/>
    <property type="match status" value="2"/>
</dbReference>
<feature type="compositionally biased region" description="Polar residues" evidence="6">
    <location>
        <begin position="969"/>
        <end position="978"/>
    </location>
</feature>
<dbReference type="PROSITE" id="PS50004">
    <property type="entry name" value="C2"/>
    <property type="match status" value="2"/>
</dbReference>
<evidence type="ECO:0000256" key="2">
    <source>
        <dbReference type="ARBA" id="ARBA00022723"/>
    </source>
</evidence>
<comment type="caution">
    <text evidence="10">The sequence shown here is derived from an EMBL/GenBank/DDBJ whole genome shotgun (WGS) entry which is preliminary data.</text>
</comment>
<feature type="compositionally biased region" description="Polar residues" evidence="6">
    <location>
        <begin position="1102"/>
        <end position="1123"/>
    </location>
</feature>
<feature type="compositionally biased region" description="Low complexity" evidence="6">
    <location>
        <begin position="979"/>
        <end position="989"/>
    </location>
</feature>
<feature type="domain" description="C2" evidence="8">
    <location>
        <begin position="156"/>
        <end position="298"/>
    </location>
</feature>
<dbReference type="InterPro" id="IPR001562">
    <property type="entry name" value="Znf_Btk_motif"/>
</dbReference>
<evidence type="ECO:0008006" key="12">
    <source>
        <dbReference type="Google" id="ProtNLM"/>
    </source>
</evidence>
<dbReference type="SUPFAM" id="SSF49562">
    <property type="entry name" value="C2 domain (Calcium/lipid-binding domain, CaLB)"/>
    <property type="match status" value="2"/>
</dbReference>
<dbReference type="Proteomes" id="UP000271974">
    <property type="component" value="Unassembled WGS sequence"/>
</dbReference>
<feature type="compositionally biased region" description="Polar residues" evidence="6">
    <location>
        <begin position="1275"/>
        <end position="1287"/>
    </location>
</feature>
<dbReference type="PROSITE" id="PS51113">
    <property type="entry name" value="ZF_BTK"/>
    <property type="match status" value="1"/>
</dbReference>
<keyword evidence="2" id="KW-0479">Metal-binding</keyword>
<evidence type="ECO:0000259" key="7">
    <source>
        <dbReference type="PROSITE" id="PS50003"/>
    </source>
</evidence>
<dbReference type="Gene3D" id="2.30.29.30">
    <property type="entry name" value="Pleckstrin-homology domain (PH domain)/Phosphotyrosine-binding domain (PTB)"/>
    <property type="match status" value="1"/>
</dbReference>
<dbReference type="EMBL" id="RQTK01000490">
    <property type="protein sequence ID" value="RUS78773.1"/>
    <property type="molecule type" value="Genomic_DNA"/>
</dbReference>
<dbReference type="SMART" id="SM00233">
    <property type="entry name" value="PH"/>
    <property type="match status" value="1"/>
</dbReference>
<dbReference type="Pfam" id="PF00169">
    <property type="entry name" value="PH"/>
    <property type="match status" value="1"/>
</dbReference>
<evidence type="ECO:0000256" key="3">
    <source>
        <dbReference type="ARBA" id="ARBA00022771"/>
    </source>
</evidence>
<name>A0A3S1HG93_ELYCH</name>
<evidence type="ECO:0000256" key="5">
    <source>
        <dbReference type="PROSITE-ProRule" id="PRU00432"/>
    </source>
</evidence>
<keyword evidence="1" id="KW-0343">GTPase activation</keyword>
<dbReference type="InterPro" id="IPR039360">
    <property type="entry name" value="Ras_GTPase"/>
</dbReference>
<proteinExistence type="predicted"/>
<dbReference type="CDD" id="cd05128">
    <property type="entry name" value="RasGAP_GAP1_like"/>
    <property type="match status" value="1"/>
</dbReference>
<feature type="compositionally biased region" description="Pro residues" evidence="6">
    <location>
        <begin position="769"/>
        <end position="779"/>
    </location>
</feature>